<evidence type="ECO:0000259" key="9">
    <source>
        <dbReference type="Pfam" id="PF01551"/>
    </source>
</evidence>
<name>A0ABS3J0F7_9HYPH</name>
<keyword evidence="11" id="KW-1185">Reference proteome</keyword>
<keyword evidence="4" id="KW-0378">Hydrolase</keyword>
<protein>
    <submittedName>
        <fullName evidence="10">M23 family metallopeptidase</fullName>
    </submittedName>
</protein>
<dbReference type="Proteomes" id="UP000664288">
    <property type="component" value="Unassembled WGS sequence"/>
</dbReference>
<keyword evidence="6" id="KW-0482">Metalloprotease</keyword>
<evidence type="ECO:0000256" key="6">
    <source>
        <dbReference type="ARBA" id="ARBA00023049"/>
    </source>
</evidence>
<evidence type="ECO:0000313" key="10">
    <source>
        <dbReference type="EMBL" id="MBO0902066.1"/>
    </source>
</evidence>
<keyword evidence="5" id="KW-0862">Zinc</keyword>
<keyword evidence="3" id="KW-0479">Metal-binding</keyword>
<dbReference type="EMBL" id="JAFMPY010000001">
    <property type="protein sequence ID" value="MBO0902066.1"/>
    <property type="molecule type" value="Genomic_DNA"/>
</dbReference>
<evidence type="ECO:0000256" key="2">
    <source>
        <dbReference type="ARBA" id="ARBA00022670"/>
    </source>
</evidence>
<evidence type="ECO:0000256" key="7">
    <source>
        <dbReference type="SAM" id="MobiDB-lite"/>
    </source>
</evidence>
<dbReference type="InterPro" id="IPR011055">
    <property type="entry name" value="Dup_hybrid_motif"/>
</dbReference>
<evidence type="ECO:0000256" key="8">
    <source>
        <dbReference type="SAM" id="Phobius"/>
    </source>
</evidence>
<evidence type="ECO:0000256" key="5">
    <source>
        <dbReference type="ARBA" id="ARBA00022833"/>
    </source>
</evidence>
<feature type="compositionally biased region" description="Low complexity" evidence="7">
    <location>
        <begin position="160"/>
        <end position="178"/>
    </location>
</feature>
<proteinExistence type="predicted"/>
<feature type="domain" description="M23ase beta-sheet core" evidence="9">
    <location>
        <begin position="371"/>
        <end position="465"/>
    </location>
</feature>
<dbReference type="Gene3D" id="2.70.70.10">
    <property type="entry name" value="Glucose Permease (Domain IIA)"/>
    <property type="match status" value="1"/>
</dbReference>
<feature type="region of interest" description="Disordered" evidence="7">
    <location>
        <begin position="222"/>
        <end position="249"/>
    </location>
</feature>
<keyword evidence="2" id="KW-0645">Protease</keyword>
<dbReference type="Pfam" id="PF01551">
    <property type="entry name" value="Peptidase_M23"/>
    <property type="match status" value="1"/>
</dbReference>
<evidence type="ECO:0000256" key="3">
    <source>
        <dbReference type="ARBA" id="ARBA00022723"/>
    </source>
</evidence>
<feature type="region of interest" description="Disordered" evidence="7">
    <location>
        <begin position="146"/>
        <end position="206"/>
    </location>
</feature>
<comment type="caution">
    <text evidence="10">The sequence shown here is derived from an EMBL/GenBank/DDBJ whole genome shotgun (WGS) entry which is preliminary data.</text>
</comment>
<comment type="cofactor">
    <cofactor evidence="1">
        <name>Zn(2+)</name>
        <dbReference type="ChEBI" id="CHEBI:29105"/>
    </cofactor>
</comment>
<dbReference type="CDD" id="cd12797">
    <property type="entry name" value="M23_peptidase"/>
    <property type="match status" value="1"/>
</dbReference>
<accession>A0ABS3J0F7</accession>
<dbReference type="SUPFAM" id="SSF51261">
    <property type="entry name" value="Duplicated hybrid motif"/>
    <property type="match status" value="1"/>
</dbReference>
<keyword evidence="8" id="KW-1133">Transmembrane helix</keyword>
<organism evidence="10 11">
    <name type="scientific">Jiella sonneratiae</name>
    <dbReference type="NCBI Taxonomy" id="2816856"/>
    <lineage>
        <taxon>Bacteria</taxon>
        <taxon>Pseudomonadati</taxon>
        <taxon>Pseudomonadota</taxon>
        <taxon>Alphaproteobacteria</taxon>
        <taxon>Hyphomicrobiales</taxon>
        <taxon>Aurantimonadaceae</taxon>
        <taxon>Jiella</taxon>
    </lineage>
</organism>
<dbReference type="RefSeq" id="WP_207348716.1">
    <property type="nucleotide sequence ID" value="NZ_JAFMPY010000001.1"/>
</dbReference>
<dbReference type="PANTHER" id="PTHR21666:SF288">
    <property type="entry name" value="CELL DIVISION PROTEIN YTFB"/>
    <property type="match status" value="1"/>
</dbReference>
<gene>
    <name evidence="10" type="ORF">J1C47_00295</name>
</gene>
<dbReference type="PANTHER" id="PTHR21666">
    <property type="entry name" value="PEPTIDASE-RELATED"/>
    <property type="match status" value="1"/>
</dbReference>
<keyword evidence="8" id="KW-0812">Transmembrane</keyword>
<evidence type="ECO:0000256" key="1">
    <source>
        <dbReference type="ARBA" id="ARBA00001947"/>
    </source>
</evidence>
<keyword evidence="8" id="KW-0472">Membrane</keyword>
<evidence type="ECO:0000313" key="11">
    <source>
        <dbReference type="Proteomes" id="UP000664288"/>
    </source>
</evidence>
<dbReference type="InterPro" id="IPR016047">
    <property type="entry name" value="M23ase_b-sheet_dom"/>
</dbReference>
<sequence length="479" mass="50677">MKRSTTMQATKLTSTFGRRRDPHTVIIARGDRVRHFTVGRSWLVLGSAVSLLLVAGAAALPARYVFAPSVEREAAEQQWRTRNEYEQRIATLRAELDRATSRQFLAQKMVESKVDVLLEQQEELAARYEKLQPLFERAKSTGLLTSAVPVPTSRPDDGGAEAPAEGAAADSLASADSLSPDEEDGSTPDAASSEPTIPAASGFAPADAAPTADWLGRLRAGAEPAEPADRPASADASPQRPARAGAVISDESLKRIGEAISTAELGQIRHLQALASSARGRTVRIASALAAAGIRVPDEAGEDRATGGPYEPVPAEDGFEATVAELDAALDALQRVDRVARDLPLDRPMPVAAISSTFGVRADPFLGRSAFHSGIDFAEPQGTDIHATAPGTVVKAGPFGGYGNMVEIDHGNGVTTRYGHMSKIFVSVGQKVGRTDAIGAVGSTGRSTGPHLHYEVRLDGRAIDPARFFRIGDRIRDIG</sequence>
<feature type="transmembrane region" description="Helical" evidence="8">
    <location>
        <begin position="42"/>
        <end position="66"/>
    </location>
</feature>
<evidence type="ECO:0000256" key="4">
    <source>
        <dbReference type="ARBA" id="ARBA00022801"/>
    </source>
</evidence>
<feature type="compositionally biased region" description="Low complexity" evidence="7">
    <location>
        <begin position="222"/>
        <end position="238"/>
    </location>
</feature>
<dbReference type="InterPro" id="IPR050570">
    <property type="entry name" value="Cell_wall_metabolism_enzyme"/>
</dbReference>
<reference evidence="10 11" key="1">
    <citation type="submission" date="2021-03" db="EMBL/GenBank/DDBJ databases">
        <title>Whole genome sequence of Jiella sp. MQZ13P-4.</title>
        <authorList>
            <person name="Tuo L."/>
        </authorList>
    </citation>
    <scope>NUCLEOTIDE SEQUENCE [LARGE SCALE GENOMIC DNA]</scope>
    <source>
        <strain evidence="10 11">MQZ13P-4</strain>
    </source>
</reference>